<dbReference type="InterPro" id="IPR027417">
    <property type="entry name" value="P-loop_NTPase"/>
</dbReference>
<evidence type="ECO:0000259" key="4">
    <source>
        <dbReference type="PROSITE" id="PS50151"/>
    </source>
</evidence>
<name>A0A0G0X0A8_9BACT</name>
<dbReference type="Proteomes" id="UP000033969">
    <property type="component" value="Unassembled WGS sequence"/>
</dbReference>
<dbReference type="Pfam" id="PF12344">
    <property type="entry name" value="UvrB"/>
    <property type="match status" value="1"/>
</dbReference>
<comment type="subunit">
    <text evidence="2">Forms a heterotetramer with UvrA during the search for lesions. Interacts with UvrC in an incision complex.</text>
</comment>
<dbReference type="SMART" id="SM00490">
    <property type="entry name" value="HELICc"/>
    <property type="match status" value="1"/>
</dbReference>
<evidence type="ECO:0000256" key="2">
    <source>
        <dbReference type="ARBA" id="ARBA00026033"/>
    </source>
</evidence>
<dbReference type="GO" id="GO:0016887">
    <property type="term" value="F:ATP hydrolysis activity"/>
    <property type="evidence" value="ECO:0007669"/>
    <property type="project" value="InterPro"/>
</dbReference>
<dbReference type="GO" id="GO:0003677">
    <property type="term" value="F:DNA binding"/>
    <property type="evidence" value="ECO:0007669"/>
    <property type="project" value="InterPro"/>
</dbReference>
<feature type="domain" description="UVR" evidence="4">
    <location>
        <begin position="343"/>
        <end position="376"/>
    </location>
</feature>
<evidence type="ECO:0000256" key="3">
    <source>
        <dbReference type="ARBA" id="ARBA00029504"/>
    </source>
</evidence>
<evidence type="ECO:0000259" key="5">
    <source>
        <dbReference type="PROSITE" id="PS51194"/>
    </source>
</evidence>
<dbReference type="AlphaFoldDB" id="A0A0G0X0A8"/>
<dbReference type="Gene3D" id="3.40.50.300">
    <property type="entry name" value="P-loop containing nucleotide triphosphate hydrolases"/>
    <property type="match status" value="2"/>
</dbReference>
<proteinExistence type="inferred from homology"/>
<dbReference type="Gene3D" id="4.10.860.10">
    <property type="entry name" value="UVR domain"/>
    <property type="match status" value="1"/>
</dbReference>
<comment type="similarity">
    <text evidence="1">Belongs to the UvrB family.</text>
</comment>
<dbReference type="SUPFAM" id="SSF46600">
    <property type="entry name" value="C-terminal UvrC-binding domain of UvrB"/>
    <property type="match status" value="1"/>
</dbReference>
<dbReference type="PROSITE" id="PS51194">
    <property type="entry name" value="HELICASE_CTER"/>
    <property type="match status" value="1"/>
</dbReference>
<dbReference type="InterPro" id="IPR004807">
    <property type="entry name" value="UvrB"/>
</dbReference>
<dbReference type="Pfam" id="PF00271">
    <property type="entry name" value="Helicase_C"/>
    <property type="match status" value="1"/>
</dbReference>
<dbReference type="InterPro" id="IPR001943">
    <property type="entry name" value="UVR_dom"/>
</dbReference>
<comment type="caution">
    <text evidence="6">The sequence shown here is derived from an EMBL/GenBank/DDBJ whole genome shotgun (WGS) entry which is preliminary data.</text>
</comment>
<protein>
    <recommendedName>
        <fullName evidence="3">UvrABC system protein B</fullName>
    </recommendedName>
</protein>
<evidence type="ECO:0000313" key="6">
    <source>
        <dbReference type="EMBL" id="KKS17852.1"/>
    </source>
</evidence>
<dbReference type="PANTHER" id="PTHR24029">
    <property type="entry name" value="UVRABC SYSTEM PROTEIN B"/>
    <property type="match status" value="1"/>
</dbReference>
<dbReference type="EMBL" id="LCBU01000016">
    <property type="protein sequence ID" value="KKS17852.1"/>
    <property type="molecule type" value="Genomic_DNA"/>
</dbReference>
<dbReference type="SUPFAM" id="SSF52540">
    <property type="entry name" value="P-loop containing nucleoside triphosphate hydrolases"/>
    <property type="match status" value="1"/>
</dbReference>
<evidence type="ECO:0000256" key="1">
    <source>
        <dbReference type="ARBA" id="ARBA00008533"/>
    </source>
</evidence>
<evidence type="ECO:0000313" key="7">
    <source>
        <dbReference type="Proteomes" id="UP000033969"/>
    </source>
</evidence>
<feature type="domain" description="Helicase C-terminal" evidence="5">
    <location>
        <begin position="140"/>
        <end position="306"/>
    </location>
</feature>
<reference evidence="6 7" key="1">
    <citation type="journal article" date="2015" name="Nature">
        <title>rRNA introns, odd ribosomes, and small enigmatic genomes across a large radiation of phyla.</title>
        <authorList>
            <person name="Brown C.T."/>
            <person name="Hug L.A."/>
            <person name="Thomas B.C."/>
            <person name="Sharon I."/>
            <person name="Castelle C.J."/>
            <person name="Singh A."/>
            <person name="Wilkins M.J."/>
            <person name="Williams K.H."/>
            <person name="Banfield J.F."/>
        </authorList>
    </citation>
    <scope>NUCLEOTIDE SEQUENCE [LARGE SCALE GENOMIC DNA]</scope>
</reference>
<dbReference type="InterPro" id="IPR024759">
    <property type="entry name" value="UvrB_YAD/RRR_dom"/>
</dbReference>
<dbReference type="Pfam" id="PF02151">
    <property type="entry name" value="UVR"/>
    <property type="match status" value="1"/>
</dbReference>
<accession>A0A0G0X0A8</accession>
<dbReference type="GO" id="GO:0009380">
    <property type="term" value="C:excinuclease repair complex"/>
    <property type="evidence" value="ECO:0007669"/>
    <property type="project" value="InterPro"/>
</dbReference>
<gene>
    <name evidence="6" type="ORF">UU74_C0016G0002</name>
</gene>
<dbReference type="InterPro" id="IPR036876">
    <property type="entry name" value="UVR_dom_sf"/>
</dbReference>
<dbReference type="InterPro" id="IPR001650">
    <property type="entry name" value="Helicase_C-like"/>
</dbReference>
<sequence>MIKEVGYVKGIENYSRYFDGRSPGDPPFSLLDYFNEPYGDKWMLMVDESHMTFPQIRGMFNGDFARKQTLIDYGFRLPSALDNRPLKFDEFMRRVPNFIASSATPNDWEVSMSEGKVTELLVRPTGIPDPLVEIKPLKNQVSDIIEEIKKTVAKKQRTLVTTLTKKTAEDLTTYLAEQGLKVQYLHSDVATLDRTDILDDLRNGKYDVLVGINLLREGLDLPEVSLVAILDADKEGFLRSDVTLIQTMGRAARHVEGRVIMYADKVTGSMERALSEVKRRRRYQVSYNKKHGITPKSVVKPIREKLIDREEGERAPWVFGSKEPVYDSLPHMDIDSMTPMEKKRLIKNLTTEMRLAAQDLNFELAAEIRDKIKAID</sequence>
<dbReference type="PROSITE" id="PS50151">
    <property type="entry name" value="UVR"/>
    <property type="match status" value="1"/>
</dbReference>
<dbReference type="PATRIC" id="fig|1618556.3.peg.227"/>
<organism evidence="6 7">
    <name type="scientific">Candidatus Woesebacteria bacterium GW2011_GWA1_41_7</name>
    <dbReference type="NCBI Taxonomy" id="1618556"/>
    <lineage>
        <taxon>Bacteria</taxon>
        <taxon>Candidatus Woeseibacteriota</taxon>
    </lineage>
</organism>
<dbReference type="GO" id="GO:0006289">
    <property type="term" value="P:nucleotide-excision repair"/>
    <property type="evidence" value="ECO:0007669"/>
    <property type="project" value="InterPro"/>
</dbReference>
<dbReference type="GO" id="GO:0005524">
    <property type="term" value="F:ATP binding"/>
    <property type="evidence" value="ECO:0007669"/>
    <property type="project" value="InterPro"/>
</dbReference>
<dbReference type="PANTHER" id="PTHR24029:SF0">
    <property type="entry name" value="UVRABC SYSTEM PROTEIN B"/>
    <property type="match status" value="1"/>
</dbReference>